<sequence length="331" mass="36924">TIHIVEVLLAISSIISNCISTVVTHNAVPLPYPQRRMLASVSLNFVILAVYQFARNLFLGVTMYEPCITMMNTITCKLHEFPLLFCYIHGSAAICVVAIQTTIHIGTFQWTTTSSVRQSALILICIAATLVLTTLDHDVEPQNMSQCSILMAFRDRDLVFCLLTMLILLHTAAAATVTMAARRRTNRVTLVSHMTLSLKDVITVETLLWHCSLLFSGCFVLYRHVIADFCDECVMIALEVSFNILPLGIAFFHPMMIIWFVFPIRDAAIRACPRLRLVLPEYAMVPPPPVRLFTRQSNAEVEAVFRGADLDPLQPSKAVIPETNNEVAKSG</sequence>
<keyword evidence="1" id="KW-0812">Transmembrane</keyword>
<proteinExistence type="predicted"/>
<accession>A0A7I4Z4F1</accession>
<feature type="transmembrane region" description="Helical" evidence="1">
    <location>
        <begin position="158"/>
        <end position="181"/>
    </location>
</feature>
<name>A0A7I4Z4F1_HAECO</name>
<dbReference type="AlphaFoldDB" id="A0A7I4Z4F1"/>
<keyword evidence="2" id="KW-1185">Reference proteome</keyword>
<evidence type="ECO:0000313" key="3">
    <source>
        <dbReference type="WBParaSite" id="HCON_00182350-00001"/>
    </source>
</evidence>
<feature type="transmembrane region" description="Helical" evidence="1">
    <location>
        <begin position="234"/>
        <end position="262"/>
    </location>
</feature>
<protein>
    <submittedName>
        <fullName evidence="3">DUF1980 domain-containing protein</fullName>
    </submittedName>
</protein>
<dbReference type="WBParaSite" id="HCON_00182350-00001">
    <property type="protein sequence ID" value="HCON_00182350-00001"/>
    <property type="gene ID" value="HCON_00182350"/>
</dbReference>
<feature type="transmembrane region" description="Helical" evidence="1">
    <location>
        <begin position="201"/>
        <end position="222"/>
    </location>
</feature>
<feature type="transmembrane region" description="Helical" evidence="1">
    <location>
        <begin position="7"/>
        <end position="25"/>
    </location>
</feature>
<reference evidence="3" key="1">
    <citation type="submission" date="2020-12" db="UniProtKB">
        <authorList>
            <consortium name="WormBaseParasite"/>
        </authorList>
    </citation>
    <scope>IDENTIFICATION</scope>
    <source>
        <strain evidence="3">MHco3</strain>
    </source>
</reference>
<evidence type="ECO:0000313" key="2">
    <source>
        <dbReference type="Proteomes" id="UP000025227"/>
    </source>
</evidence>
<organism evidence="2 3">
    <name type="scientific">Haemonchus contortus</name>
    <name type="common">Barber pole worm</name>
    <dbReference type="NCBI Taxonomy" id="6289"/>
    <lineage>
        <taxon>Eukaryota</taxon>
        <taxon>Metazoa</taxon>
        <taxon>Ecdysozoa</taxon>
        <taxon>Nematoda</taxon>
        <taxon>Chromadorea</taxon>
        <taxon>Rhabditida</taxon>
        <taxon>Rhabditina</taxon>
        <taxon>Rhabditomorpha</taxon>
        <taxon>Strongyloidea</taxon>
        <taxon>Trichostrongylidae</taxon>
        <taxon>Haemonchus</taxon>
    </lineage>
</organism>
<dbReference type="Proteomes" id="UP000025227">
    <property type="component" value="Unplaced"/>
</dbReference>
<evidence type="ECO:0000256" key="1">
    <source>
        <dbReference type="SAM" id="Phobius"/>
    </source>
</evidence>
<dbReference type="OrthoDB" id="5801935at2759"/>
<keyword evidence="1" id="KW-1133">Transmembrane helix</keyword>
<keyword evidence="1" id="KW-0472">Membrane</keyword>
<feature type="transmembrane region" description="Helical" evidence="1">
    <location>
        <begin position="119"/>
        <end position="137"/>
    </location>
</feature>
<feature type="transmembrane region" description="Helical" evidence="1">
    <location>
        <begin position="81"/>
        <end position="99"/>
    </location>
</feature>
<feature type="transmembrane region" description="Helical" evidence="1">
    <location>
        <begin position="37"/>
        <end position="54"/>
    </location>
</feature>
<dbReference type="OMA" id="PLIFCYI"/>